<dbReference type="SMART" id="SM00052">
    <property type="entry name" value="EAL"/>
    <property type="match status" value="1"/>
</dbReference>
<dbReference type="PROSITE" id="PS50883">
    <property type="entry name" value="EAL"/>
    <property type="match status" value="1"/>
</dbReference>
<dbReference type="InterPro" id="IPR001789">
    <property type="entry name" value="Sig_transdc_resp-reg_receiver"/>
</dbReference>
<gene>
    <name evidence="5" type="ORF">L2689_06430</name>
</gene>
<dbReference type="Proteomes" id="UP001203212">
    <property type="component" value="Unassembled WGS sequence"/>
</dbReference>
<dbReference type="SMART" id="SM00267">
    <property type="entry name" value="GGDEF"/>
    <property type="match status" value="1"/>
</dbReference>
<keyword evidence="6" id="KW-1185">Reference proteome</keyword>
<dbReference type="InterPro" id="IPR043128">
    <property type="entry name" value="Rev_trsase/Diguanyl_cyclase"/>
</dbReference>
<dbReference type="InterPro" id="IPR011006">
    <property type="entry name" value="CheY-like_superfamily"/>
</dbReference>
<dbReference type="NCBIfam" id="TIGR00254">
    <property type="entry name" value="GGDEF"/>
    <property type="match status" value="1"/>
</dbReference>
<dbReference type="SUPFAM" id="SSF52172">
    <property type="entry name" value="CheY-like"/>
    <property type="match status" value="1"/>
</dbReference>
<feature type="modified residue" description="4-aspartylphosphate" evidence="1">
    <location>
        <position position="92"/>
    </location>
</feature>
<dbReference type="PANTHER" id="PTHR33121">
    <property type="entry name" value="CYCLIC DI-GMP PHOSPHODIESTERASE PDEF"/>
    <property type="match status" value="1"/>
</dbReference>
<sequence>MSDFFLKIINDKPASTDTQTTQKQDDLPTSTKVEPWIIGIIDDEPGMHEVTKLALSRVEILGRPLAFVSAYDATEGYNIIRDNPNMALVFLDVVMETEDAGLKLVKRIRQELKNKFVQIILRTGQPGFAPEEKVIIDYEINAYKTKSELTRAKLFTALATGIRSFRQITALEKSRQGLRAIIDASSNLLQERSVFDFSSGVLNQIGALFDIEAESIFCVSQRPQNGPSAIISSQSDDYVVVAANHKYQPLFGKGLTKLDSEDRAIQAVHQVLKQKSHLFNDDFSCLYLSTPSLWEGVIVAEKADKLKFVDQELLQVFCMNVAVGLENAKFFNYLNKAAYYDDVTGLHSRAGFIDYARSFHHQHGDDICLYLIDVDYFHNIIESLGYEFGNKILKRIATHLLSSYGDEVLLARLHSDVFALLLPNSRTKAQDIALRSSFPFNIEEHSIRLGVTVGAAQYSNEYIQHPPQDGNHHHESSFDAGLLLRHAEIALKVAKENRRGSGELFDSGYEIDSYNRMNLLNDLRNAITHQELFLVLQPKVHTTDETIIGYEALLRWNHKEKGAIPPGAFIPAVEKSGLYYDVDLYVAKATCQLLNDYPQITHPISINLSANSLNHETFVDDLFAIFKQANIGLDRIELEITENALIHSDSAIRELDRLADYGFTVCLDDFGAGYSSLGYLLRLPLNTIKIDRAFVSHLVDNNNAQIVLEGIIHMGTKLGKEMIVEGVETEQQLAVVKKMGVNVIQGFYFFKPLTIEQVLNLSTQYQI</sequence>
<evidence type="ECO:0000313" key="5">
    <source>
        <dbReference type="EMBL" id="MCL1116886.1"/>
    </source>
</evidence>
<dbReference type="CDD" id="cd01949">
    <property type="entry name" value="GGDEF"/>
    <property type="match status" value="1"/>
</dbReference>
<evidence type="ECO:0000259" key="4">
    <source>
        <dbReference type="PROSITE" id="PS50887"/>
    </source>
</evidence>
<dbReference type="InterPro" id="IPR021800">
    <property type="entry name" value="DUF3369"/>
</dbReference>
<dbReference type="Pfam" id="PF00563">
    <property type="entry name" value="EAL"/>
    <property type="match status" value="1"/>
</dbReference>
<proteinExistence type="predicted"/>
<comment type="caution">
    <text evidence="5">The sequence shown here is derived from an EMBL/GenBank/DDBJ whole genome shotgun (WGS) entry which is preliminary data.</text>
</comment>
<dbReference type="Gene3D" id="3.20.20.450">
    <property type="entry name" value="EAL domain"/>
    <property type="match status" value="1"/>
</dbReference>
<dbReference type="SUPFAM" id="SSF55073">
    <property type="entry name" value="Nucleotide cyclase"/>
    <property type="match status" value="1"/>
</dbReference>
<feature type="domain" description="EAL" evidence="3">
    <location>
        <begin position="516"/>
        <end position="766"/>
    </location>
</feature>
<evidence type="ECO:0000313" key="6">
    <source>
        <dbReference type="Proteomes" id="UP001203212"/>
    </source>
</evidence>
<organism evidence="5 6">
    <name type="scientific">Shewanella aestuarii</name>
    <dbReference type="NCBI Taxonomy" id="1028752"/>
    <lineage>
        <taxon>Bacteria</taxon>
        <taxon>Pseudomonadati</taxon>
        <taxon>Pseudomonadota</taxon>
        <taxon>Gammaproteobacteria</taxon>
        <taxon>Alteromonadales</taxon>
        <taxon>Shewanellaceae</taxon>
        <taxon>Shewanella</taxon>
    </lineage>
</organism>
<dbReference type="InterPro" id="IPR000160">
    <property type="entry name" value="GGDEF_dom"/>
</dbReference>
<dbReference type="InterPro" id="IPR035919">
    <property type="entry name" value="EAL_sf"/>
</dbReference>
<reference evidence="5 6" key="1">
    <citation type="submission" date="2022-01" db="EMBL/GenBank/DDBJ databases">
        <title>Whole genome-based taxonomy of the Shewanellaceae.</title>
        <authorList>
            <person name="Martin-Rodriguez A.J."/>
        </authorList>
    </citation>
    <scope>NUCLEOTIDE SEQUENCE [LARGE SCALE GENOMIC DNA]</scope>
    <source>
        <strain evidence="5 6">JCM 17801</strain>
    </source>
</reference>
<dbReference type="PROSITE" id="PS50110">
    <property type="entry name" value="RESPONSE_REGULATORY"/>
    <property type="match status" value="1"/>
</dbReference>
<dbReference type="InterPro" id="IPR029787">
    <property type="entry name" value="Nucleotide_cyclase"/>
</dbReference>
<name>A0ABT0KZL9_9GAMM</name>
<dbReference type="CDD" id="cd01948">
    <property type="entry name" value="EAL"/>
    <property type="match status" value="1"/>
</dbReference>
<evidence type="ECO:0000259" key="2">
    <source>
        <dbReference type="PROSITE" id="PS50110"/>
    </source>
</evidence>
<dbReference type="PROSITE" id="PS50887">
    <property type="entry name" value="GGDEF"/>
    <property type="match status" value="1"/>
</dbReference>
<feature type="domain" description="Response regulatory" evidence="2">
    <location>
        <begin position="37"/>
        <end position="161"/>
    </location>
</feature>
<dbReference type="SUPFAM" id="SSF141868">
    <property type="entry name" value="EAL domain-like"/>
    <property type="match status" value="1"/>
</dbReference>
<protein>
    <submittedName>
        <fullName evidence="5">EAL domain-containing protein</fullName>
    </submittedName>
</protein>
<dbReference type="Pfam" id="PF11849">
    <property type="entry name" value="DUF3369"/>
    <property type="match status" value="1"/>
</dbReference>
<keyword evidence="1" id="KW-0597">Phosphoprotein</keyword>
<dbReference type="Gene3D" id="3.30.70.270">
    <property type="match status" value="1"/>
</dbReference>
<evidence type="ECO:0000256" key="1">
    <source>
        <dbReference type="PROSITE-ProRule" id="PRU00169"/>
    </source>
</evidence>
<dbReference type="Gene3D" id="3.40.50.2300">
    <property type="match status" value="1"/>
</dbReference>
<dbReference type="PANTHER" id="PTHR33121:SF70">
    <property type="entry name" value="SIGNALING PROTEIN YKOW"/>
    <property type="match status" value="1"/>
</dbReference>
<dbReference type="InterPro" id="IPR050706">
    <property type="entry name" value="Cyclic-di-GMP_PDE-like"/>
</dbReference>
<dbReference type="InterPro" id="IPR001633">
    <property type="entry name" value="EAL_dom"/>
</dbReference>
<feature type="domain" description="GGDEF" evidence="4">
    <location>
        <begin position="365"/>
        <end position="507"/>
    </location>
</feature>
<dbReference type="RefSeq" id="WP_188841534.1">
    <property type="nucleotide sequence ID" value="NZ_BMOT01000006.1"/>
</dbReference>
<dbReference type="EMBL" id="JAKILK010000002">
    <property type="protein sequence ID" value="MCL1116886.1"/>
    <property type="molecule type" value="Genomic_DNA"/>
</dbReference>
<accession>A0ABT0KZL9</accession>
<dbReference type="Pfam" id="PF00990">
    <property type="entry name" value="GGDEF"/>
    <property type="match status" value="1"/>
</dbReference>
<evidence type="ECO:0000259" key="3">
    <source>
        <dbReference type="PROSITE" id="PS50883"/>
    </source>
</evidence>